<dbReference type="AlphaFoldDB" id="A0A517NLG5"/>
<dbReference type="OrthoDB" id="285666at2"/>
<dbReference type="EMBL" id="CP036525">
    <property type="protein sequence ID" value="QDT07976.1"/>
    <property type="molecule type" value="Genomic_DNA"/>
</dbReference>
<name>A0A517NLG5_9BACT</name>
<dbReference type="KEGG" id="rlc:K227x_64060"/>
<dbReference type="Proteomes" id="UP000318538">
    <property type="component" value="Chromosome"/>
</dbReference>
<evidence type="ECO:0000313" key="1">
    <source>
        <dbReference type="EMBL" id="QDT07976.1"/>
    </source>
</evidence>
<dbReference type="RefSeq" id="WP_145176704.1">
    <property type="nucleotide sequence ID" value="NZ_CP036525.1"/>
</dbReference>
<organism evidence="1 2">
    <name type="scientific">Rubripirellula lacrimiformis</name>
    <dbReference type="NCBI Taxonomy" id="1930273"/>
    <lineage>
        <taxon>Bacteria</taxon>
        <taxon>Pseudomonadati</taxon>
        <taxon>Planctomycetota</taxon>
        <taxon>Planctomycetia</taxon>
        <taxon>Pirellulales</taxon>
        <taxon>Pirellulaceae</taxon>
        <taxon>Rubripirellula</taxon>
    </lineage>
</organism>
<gene>
    <name evidence="1" type="ORF">K227x_64060</name>
</gene>
<protein>
    <submittedName>
        <fullName evidence="1">Uncharacterized protein</fullName>
    </submittedName>
</protein>
<proteinExistence type="predicted"/>
<evidence type="ECO:0000313" key="2">
    <source>
        <dbReference type="Proteomes" id="UP000318538"/>
    </source>
</evidence>
<accession>A0A517NLG5</accession>
<reference evidence="1 2" key="1">
    <citation type="submission" date="2019-02" db="EMBL/GenBank/DDBJ databases">
        <title>Deep-cultivation of Planctomycetes and their phenomic and genomic characterization uncovers novel biology.</title>
        <authorList>
            <person name="Wiegand S."/>
            <person name="Jogler M."/>
            <person name="Boedeker C."/>
            <person name="Pinto D."/>
            <person name="Vollmers J."/>
            <person name="Rivas-Marin E."/>
            <person name="Kohn T."/>
            <person name="Peeters S.H."/>
            <person name="Heuer A."/>
            <person name="Rast P."/>
            <person name="Oberbeckmann S."/>
            <person name="Bunk B."/>
            <person name="Jeske O."/>
            <person name="Meyerdierks A."/>
            <person name="Storesund J.E."/>
            <person name="Kallscheuer N."/>
            <person name="Luecker S."/>
            <person name="Lage O.M."/>
            <person name="Pohl T."/>
            <person name="Merkel B.J."/>
            <person name="Hornburger P."/>
            <person name="Mueller R.-W."/>
            <person name="Bruemmer F."/>
            <person name="Labrenz M."/>
            <person name="Spormann A.M."/>
            <person name="Op den Camp H."/>
            <person name="Overmann J."/>
            <person name="Amann R."/>
            <person name="Jetten M.S.M."/>
            <person name="Mascher T."/>
            <person name="Medema M.H."/>
            <person name="Devos D.P."/>
            <person name="Kaster A.-K."/>
            <person name="Ovreas L."/>
            <person name="Rohde M."/>
            <person name="Galperin M.Y."/>
            <person name="Jogler C."/>
        </authorList>
    </citation>
    <scope>NUCLEOTIDE SEQUENCE [LARGE SCALE GENOMIC DNA]</scope>
    <source>
        <strain evidence="1 2">K22_7</strain>
    </source>
</reference>
<sequence>MPRNISFALTTQQIRDKTKTVTRRKGWKFLKPGDILNGCVKCMGLRPGEKIERLGQIYVTDVRREPLNLIQDGAAKEGFPEMSAD</sequence>
<keyword evidence="2" id="KW-1185">Reference proteome</keyword>